<comment type="catalytic activity">
    <reaction evidence="4 7">
        <text>uridine(38/39/40) in tRNA = pseudouridine(38/39/40) in tRNA</text>
        <dbReference type="Rhea" id="RHEA:22376"/>
        <dbReference type="Rhea" id="RHEA-COMP:10085"/>
        <dbReference type="Rhea" id="RHEA-COMP:10087"/>
        <dbReference type="ChEBI" id="CHEBI:65314"/>
        <dbReference type="ChEBI" id="CHEBI:65315"/>
        <dbReference type="EC" id="5.4.99.12"/>
    </reaction>
</comment>
<gene>
    <name evidence="4 9" type="primary">truA</name>
    <name evidence="9" type="ORF">OPDIPICF_01174</name>
</gene>
<dbReference type="FunFam" id="3.30.70.580:FF:000001">
    <property type="entry name" value="tRNA pseudouridine synthase A"/>
    <property type="match status" value="1"/>
</dbReference>
<feature type="binding site" evidence="4 6">
    <location>
        <position position="140"/>
    </location>
    <ligand>
        <name>substrate</name>
    </ligand>
</feature>
<dbReference type="InterPro" id="IPR001406">
    <property type="entry name" value="PsdUridine_synth_TruA"/>
</dbReference>
<keyword evidence="10" id="KW-1185">Reference proteome</keyword>
<accession>A0A5S9PT38</accession>
<feature type="domain" description="Pseudouridine synthase I TruA alpha/beta" evidence="8">
    <location>
        <begin position="37"/>
        <end position="133"/>
    </location>
</feature>
<dbReference type="PIRSF" id="PIRSF001430">
    <property type="entry name" value="tRNA_psdUrid_synth"/>
    <property type="match status" value="1"/>
</dbReference>
<evidence type="ECO:0000259" key="8">
    <source>
        <dbReference type="Pfam" id="PF01416"/>
    </source>
</evidence>
<dbReference type="EMBL" id="CACSIO010000012">
    <property type="protein sequence ID" value="CAA0107365.1"/>
    <property type="molecule type" value="Genomic_DNA"/>
</dbReference>
<evidence type="ECO:0000256" key="3">
    <source>
        <dbReference type="ARBA" id="ARBA00023235"/>
    </source>
</evidence>
<evidence type="ECO:0000313" key="10">
    <source>
        <dbReference type="Proteomes" id="UP000441399"/>
    </source>
</evidence>
<dbReference type="InterPro" id="IPR020095">
    <property type="entry name" value="PsdUridine_synth_TruA_C"/>
</dbReference>
<dbReference type="CDD" id="cd02570">
    <property type="entry name" value="PseudoU_synth_EcTruA"/>
    <property type="match status" value="1"/>
</dbReference>
<dbReference type="Pfam" id="PF01416">
    <property type="entry name" value="PseudoU_synth_1"/>
    <property type="match status" value="2"/>
</dbReference>
<proteinExistence type="inferred from homology"/>
<dbReference type="InterPro" id="IPR020097">
    <property type="entry name" value="PsdUridine_synth_TruA_a/b_dom"/>
</dbReference>
<dbReference type="Gene3D" id="3.30.70.660">
    <property type="entry name" value="Pseudouridine synthase I, catalytic domain, C-terminal subdomain"/>
    <property type="match status" value="1"/>
</dbReference>
<evidence type="ECO:0000256" key="1">
    <source>
        <dbReference type="ARBA" id="ARBA00009375"/>
    </source>
</evidence>
<dbReference type="InterPro" id="IPR020103">
    <property type="entry name" value="PsdUridine_synth_cat_dom_sf"/>
</dbReference>
<sequence length="298" mass="33038">MERIRHNGLFSHLQVTSNVLKFSTDPILKTTVALGIEYDGTSFHGWQIQKKPAVATVQEALEHALTKVAACPVKVLCAGRTDTGVHATDQVVHFHCETPRSEVAWIRGVNTHLPGSVAVKWAVGVDDSFHARFSATARTYRYVIYNSPVRSPVMHKKLTWINQSLDEGVMHRAAQHLLGENDFSSYRGGGCQSNTPFRFMEKIRVVREGDLIIAEITANAFLLHMVRNIMGVLIEIGLGNRPEDWSALVLAQKDRTKAAKTASPDGLYLVKAHYPAEFGLPERSLGPSFLPAAFKTRI</sequence>
<feature type="active site" description="Nucleophile" evidence="4 5">
    <location>
        <position position="82"/>
    </location>
</feature>
<dbReference type="EC" id="5.4.99.12" evidence="4"/>
<dbReference type="Proteomes" id="UP000441399">
    <property type="component" value="Unassembled WGS sequence"/>
</dbReference>
<comment type="caution">
    <text evidence="4">Lacks conserved residue(s) required for the propagation of feature annotation.</text>
</comment>
<keyword evidence="3 4" id="KW-0413">Isomerase</keyword>
<dbReference type="SUPFAM" id="SSF55120">
    <property type="entry name" value="Pseudouridine synthase"/>
    <property type="match status" value="1"/>
</dbReference>
<dbReference type="AlphaFoldDB" id="A0A5S9PT38"/>
<protein>
    <recommendedName>
        <fullName evidence="4">tRNA pseudouridine synthase A</fullName>
        <ecNumber evidence="4">5.4.99.12</ecNumber>
    </recommendedName>
    <alternativeName>
        <fullName evidence="4">tRNA pseudouridine(38-40) synthase</fullName>
    </alternativeName>
    <alternativeName>
        <fullName evidence="4">tRNA pseudouridylate synthase I</fullName>
    </alternativeName>
    <alternativeName>
        <fullName evidence="4">tRNA-uridine isomerase I</fullName>
    </alternativeName>
</protein>
<dbReference type="PANTHER" id="PTHR11142:SF0">
    <property type="entry name" value="TRNA PSEUDOURIDINE SYNTHASE-LIKE 1"/>
    <property type="match status" value="1"/>
</dbReference>
<dbReference type="NCBIfam" id="TIGR00071">
    <property type="entry name" value="hisT_truA"/>
    <property type="match status" value="1"/>
</dbReference>
<dbReference type="GO" id="GO:0160147">
    <property type="term" value="F:tRNA pseudouridine(38-40) synthase activity"/>
    <property type="evidence" value="ECO:0007669"/>
    <property type="project" value="UniProtKB-EC"/>
</dbReference>
<feature type="domain" description="Pseudouridine synthase I TruA alpha/beta" evidence="8">
    <location>
        <begin position="173"/>
        <end position="275"/>
    </location>
</feature>
<evidence type="ECO:0000256" key="2">
    <source>
        <dbReference type="ARBA" id="ARBA00022694"/>
    </source>
</evidence>
<keyword evidence="2 4" id="KW-0819">tRNA processing</keyword>
<dbReference type="Gene3D" id="3.30.70.580">
    <property type="entry name" value="Pseudouridine synthase I, catalytic domain, N-terminal subdomain"/>
    <property type="match status" value="1"/>
</dbReference>
<reference evidence="9 10" key="1">
    <citation type="submission" date="2019-11" db="EMBL/GenBank/DDBJ databases">
        <authorList>
            <person name="Holert J."/>
        </authorList>
    </citation>
    <scope>NUCLEOTIDE SEQUENCE [LARGE SCALE GENOMIC DNA]</scope>
    <source>
        <strain evidence="9">SB11_3</strain>
    </source>
</reference>
<evidence type="ECO:0000256" key="7">
    <source>
        <dbReference type="RuleBase" id="RU003792"/>
    </source>
</evidence>
<dbReference type="InterPro" id="IPR020094">
    <property type="entry name" value="TruA/RsuA/RluB/E/F_N"/>
</dbReference>
<comment type="function">
    <text evidence="4">Formation of pseudouridine at positions 38, 39 and 40 in the anticodon stem and loop of transfer RNAs.</text>
</comment>
<evidence type="ECO:0000256" key="6">
    <source>
        <dbReference type="PIRSR" id="PIRSR001430-2"/>
    </source>
</evidence>
<comment type="similarity">
    <text evidence="1 4 7">Belongs to the tRNA pseudouridine synthase TruA family.</text>
</comment>
<evidence type="ECO:0000256" key="5">
    <source>
        <dbReference type="PIRSR" id="PIRSR001430-1"/>
    </source>
</evidence>
<dbReference type="HAMAP" id="MF_00171">
    <property type="entry name" value="TruA"/>
    <property type="match status" value="1"/>
</dbReference>
<evidence type="ECO:0000313" key="9">
    <source>
        <dbReference type="EMBL" id="CAA0107365.1"/>
    </source>
</evidence>
<organism evidence="9 10">
    <name type="scientific">BD1-7 clade bacterium</name>
    <dbReference type="NCBI Taxonomy" id="2029982"/>
    <lineage>
        <taxon>Bacteria</taxon>
        <taxon>Pseudomonadati</taxon>
        <taxon>Pseudomonadota</taxon>
        <taxon>Gammaproteobacteria</taxon>
        <taxon>Cellvibrionales</taxon>
        <taxon>Spongiibacteraceae</taxon>
        <taxon>BD1-7 clade</taxon>
    </lineage>
</organism>
<dbReference type="PANTHER" id="PTHR11142">
    <property type="entry name" value="PSEUDOURIDYLATE SYNTHASE"/>
    <property type="match status" value="1"/>
</dbReference>
<dbReference type="GO" id="GO:0031119">
    <property type="term" value="P:tRNA pseudouridine synthesis"/>
    <property type="evidence" value="ECO:0007669"/>
    <property type="project" value="UniProtKB-UniRule"/>
</dbReference>
<comment type="subunit">
    <text evidence="4">Homodimer.</text>
</comment>
<dbReference type="GO" id="GO:0003723">
    <property type="term" value="F:RNA binding"/>
    <property type="evidence" value="ECO:0007669"/>
    <property type="project" value="InterPro"/>
</dbReference>
<name>A0A5S9PT38_9GAMM</name>
<evidence type="ECO:0000256" key="4">
    <source>
        <dbReference type="HAMAP-Rule" id="MF_00171"/>
    </source>
</evidence>